<reference evidence="2 3" key="1">
    <citation type="journal article" date="2019" name="Sci. Rep.">
        <title>Nanopore sequencing improves the draft genome of the human pathogenic amoeba Naegleria fowleri.</title>
        <authorList>
            <person name="Liechti N."/>
            <person name="Schurch N."/>
            <person name="Bruggmann R."/>
            <person name="Wittwer M."/>
        </authorList>
    </citation>
    <scope>NUCLEOTIDE SEQUENCE [LARGE SCALE GENOMIC DNA]</scope>
    <source>
        <strain evidence="2 3">ATCC 30894</strain>
    </source>
</reference>
<feature type="compositionally biased region" description="Polar residues" evidence="1">
    <location>
        <begin position="24"/>
        <end position="36"/>
    </location>
</feature>
<feature type="region of interest" description="Disordered" evidence="1">
    <location>
        <begin position="1"/>
        <end position="39"/>
    </location>
</feature>
<dbReference type="VEuPathDB" id="AmoebaDB:NfTy_060000"/>
<feature type="region of interest" description="Disordered" evidence="1">
    <location>
        <begin position="267"/>
        <end position="315"/>
    </location>
</feature>
<gene>
    <name evidence="2" type="ORF">FDP41_003254</name>
</gene>
<dbReference type="Proteomes" id="UP000444721">
    <property type="component" value="Unassembled WGS sequence"/>
</dbReference>
<dbReference type="OMA" id="YYLFNER"/>
<dbReference type="RefSeq" id="XP_044562645.1">
    <property type="nucleotide sequence ID" value="XM_044706538.1"/>
</dbReference>
<feature type="compositionally biased region" description="Polar residues" evidence="1">
    <location>
        <begin position="7"/>
        <end position="16"/>
    </location>
</feature>
<feature type="compositionally biased region" description="Low complexity" evidence="1">
    <location>
        <begin position="270"/>
        <end position="288"/>
    </location>
</feature>
<evidence type="ECO:0000313" key="2">
    <source>
        <dbReference type="EMBL" id="KAF0977932.1"/>
    </source>
</evidence>
<feature type="compositionally biased region" description="Polar residues" evidence="1">
    <location>
        <begin position="203"/>
        <end position="212"/>
    </location>
</feature>
<dbReference type="AlphaFoldDB" id="A0A6A5BT75"/>
<sequence length="455" mass="50906">MSARQPLGSTSNNNNGHPHRVQPQGLTFANHGSTAKTRTELLENRKKQYAEEALKGQPTSPKLMNHQRRSVFTVGETIRNIAPPTQDKLFENASVPFTYLRDSSPQSQYFNEPKSPKRLLERSPIVVTREKKKHLTENINRTNINGVDKGGNSCSFGHVPLADVKYWYYLFNERSALDDPSIPLYSSFNKDNKFNPLKEKILQKSSMNTRQSSPEKKPFNASEYFTNPHHARRTTFPSTLMVDGTSAHKDNLPVVHGEKEHFLQRQNYGSSTVPTPQTTSQPNSRPSSASITLRKKPNSVTLPERPMSARVSRGIVSSKEEPIEYPVHQVNQIRSYSPEVALTSPSVSRIEELSDVATKPSGTFANFFSPALPAKTQRPSATSYGVRKEAPSNHTYSSTYSSDTSSRLSSRNSFQGKPIETPSARVVERKRPQSSYSPKKPEFTLSKRPSSAVLS</sequence>
<organism evidence="2 3">
    <name type="scientific">Naegleria fowleri</name>
    <name type="common">Brain eating amoeba</name>
    <dbReference type="NCBI Taxonomy" id="5763"/>
    <lineage>
        <taxon>Eukaryota</taxon>
        <taxon>Discoba</taxon>
        <taxon>Heterolobosea</taxon>
        <taxon>Tetramitia</taxon>
        <taxon>Eutetramitia</taxon>
        <taxon>Vahlkampfiidae</taxon>
        <taxon>Naegleria</taxon>
    </lineage>
</organism>
<protein>
    <submittedName>
        <fullName evidence="2">Uncharacterized protein</fullName>
    </submittedName>
</protein>
<comment type="caution">
    <text evidence="2">The sequence shown here is derived from an EMBL/GenBank/DDBJ whole genome shotgun (WGS) entry which is preliminary data.</text>
</comment>
<evidence type="ECO:0000256" key="1">
    <source>
        <dbReference type="SAM" id="MobiDB-lite"/>
    </source>
</evidence>
<evidence type="ECO:0000313" key="3">
    <source>
        <dbReference type="Proteomes" id="UP000444721"/>
    </source>
</evidence>
<proteinExistence type="predicted"/>
<keyword evidence="3" id="KW-1185">Reference proteome</keyword>
<dbReference type="GeneID" id="68110472"/>
<feature type="compositionally biased region" description="Low complexity" evidence="1">
    <location>
        <begin position="392"/>
        <end position="413"/>
    </location>
</feature>
<dbReference type="VEuPathDB" id="AmoebaDB:FDP41_003254"/>
<feature type="region of interest" description="Disordered" evidence="1">
    <location>
        <begin position="374"/>
        <end position="455"/>
    </location>
</feature>
<name>A0A6A5BT75_NAEFO</name>
<dbReference type="EMBL" id="VFQX01000033">
    <property type="protein sequence ID" value="KAF0977932.1"/>
    <property type="molecule type" value="Genomic_DNA"/>
</dbReference>
<feature type="region of interest" description="Disordered" evidence="1">
    <location>
        <begin position="203"/>
        <end position="230"/>
    </location>
</feature>
<accession>A0A6A5BT75</accession>
<dbReference type="VEuPathDB" id="AmoebaDB:NF0039500"/>
<dbReference type="OrthoDB" id="10347328at2759"/>